<protein>
    <recommendedName>
        <fullName evidence="13">Citron Rho-interacting kinase</fullName>
    </recommendedName>
</protein>
<dbReference type="InterPro" id="IPR002219">
    <property type="entry name" value="PKC_DAG/PE"/>
</dbReference>
<evidence type="ECO:0000259" key="9">
    <source>
        <dbReference type="PROSITE" id="PS50081"/>
    </source>
</evidence>
<evidence type="ECO:0000313" key="12">
    <source>
        <dbReference type="Proteomes" id="UP001642483"/>
    </source>
</evidence>
<feature type="compositionally biased region" description="Low complexity" evidence="7">
    <location>
        <begin position="557"/>
        <end position="570"/>
    </location>
</feature>
<keyword evidence="1" id="KW-0597">Phosphoprotein</keyword>
<dbReference type="Gene3D" id="2.30.29.30">
    <property type="entry name" value="Pleckstrin-homology domain (PH domain)/Phosphotyrosine-binding domain (PTB)"/>
    <property type="match status" value="1"/>
</dbReference>
<dbReference type="InterPro" id="IPR011993">
    <property type="entry name" value="PH-like_dom_sf"/>
</dbReference>
<feature type="coiled-coil region" evidence="6">
    <location>
        <begin position="1041"/>
        <end position="1075"/>
    </location>
</feature>
<gene>
    <name evidence="11" type="ORF">CVLEPA_LOCUS6209</name>
</gene>
<dbReference type="CDD" id="cd20814">
    <property type="entry name" value="CRIK"/>
    <property type="match status" value="1"/>
</dbReference>
<evidence type="ECO:0000256" key="7">
    <source>
        <dbReference type="SAM" id="MobiDB-lite"/>
    </source>
</evidence>
<feature type="coiled-coil region" evidence="6">
    <location>
        <begin position="809"/>
        <end position="853"/>
    </location>
</feature>
<evidence type="ECO:0000313" key="11">
    <source>
        <dbReference type="EMBL" id="CAK8676768.1"/>
    </source>
</evidence>
<keyword evidence="2" id="KW-0479">Metal-binding</keyword>
<comment type="caution">
    <text evidence="11">The sequence shown here is derived from an EMBL/GenBank/DDBJ whole genome shotgun (WGS) entry which is preliminary data.</text>
</comment>
<dbReference type="PROSITE" id="PS50219">
    <property type="entry name" value="CNH"/>
    <property type="match status" value="1"/>
</dbReference>
<feature type="domain" description="CNH" evidence="10">
    <location>
        <begin position="1350"/>
        <end position="1626"/>
    </location>
</feature>
<dbReference type="PROSITE" id="PS00479">
    <property type="entry name" value="ZF_DAG_PE_1"/>
    <property type="match status" value="1"/>
</dbReference>
<dbReference type="InterPro" id="IPR046349">
    <property type="entry name" value="C1-like_sf"/>
</dbReference>
<dbReference type="SMART" id="SM00109">
    <property type="entry name" value="C1"/>
    <property type="match status" value="1"/>
</dbReference>
<feature type="coiled-coil region" evidence="6">
    <location>
        <begin position="84"/>
        <end position="139"/>
    </location>
</feature>
<feature type="compositionally biased region" description="Low complexity" evidence="7">
    <location>
        <begin position="1756"/>
        <end position="1770"/>
    </location>
</feature>
<feature type="compositionally biased region" description="Polar residues" evidence="7">
    <location>
        <begin position="1771"/>
        <end position="1784"/>
    </location>
</feature>
<dbReference type="SMART" id="SM00036">
    <property type="entry name" value="CNH"/>
    <property type="match status" value="1"/>
</dbReference>
<dbReference type="Gene3D" id="3.30.60.20">
    <property type="match status" value="1"/>
</dbReference>
<evidence type="ECO:0000256" key="2">
    <source>
        <dbReference type="ARBA" id="ARBA00022723"/>
    </source>
</evidence>
<comment type="catalytic activity">
    <reaction evidence="5">
        <text>L-seryl-[protein] + ATP = O-phospho-L-seryl-[protein] + ADP + H(+)</text>
        <dbReference type="Rhea" id="RHEA:17989"/>
        <dbReference type="Rhea" id="RHEA-COMP:9863"/>
        <dbReference type="Rhea" id="RHEA-COMP:11604"/>
        <dbReference type="ChEBI" id="CHEBI:15378"/>
        <dbReference type="ChEBI" id="CHEBI:29999"/>
        <dbReference type="ChEBI" id="CHEBI:30616"/>
        <dbReference type="ChEBI" id="CHEBI:83421"/>
        <dbReference type="ChEBI" id="CHEBI:456216"/>
        <dbReference type="EC" id="2.7.11.1"/>
    </reaction>
</comment>
<dbReference type="PROSITE" id="PS50081">
    <property type="entry name" value="ZF_DAG_PE_2"/>
    <property type="match status" value="1"/>
</dbReference>
<feature type="coiled-coil region" evidence="6">
    <location>
        <begin position="887"/>
        <end position="977"/>
    </location>
</feature>
<dbReference type="InterPro" id="IPR001849">
    <property type="entry name" value="PH_domain"/>
</dbReference>
<proteinExistence type="predicted"/>
<evidence type="ECO:0000256" key="5">
    <source>
        <dbReference type="ARBA" id="ARBA00048679"/>
    </source>
</evidence>
<keyword evidence="3" id="KW-0862">Zinc</keyword>
<feature type="compositionally biased region" description="Low complexity" evidence="7">
    <location>
        <begin position="1724"/>
        <end position="1740"/>
    </location>
</feature>
<feature type="region of interest" description="Disordered" evidence="7">
    <location>
        <begin position="1724"/>
        <end position="1804"/>
    </location>
</feature>
<feature type="region of interest" description="Disordered" evidence="7">
    <location>
        <begin position="554"/>
        <end position="587"/>
    </location>
</feature>
<dbReference type="PANTHER" id="PTHR22988:SF71">
    <property type="entry name" value="CITRON RHO-INTERACTING KINASE"/>
    <property type="match status" value="1"/>
</dbReference>
<organism evidence="11 12">
    <name type="scientific">Clavelina lepadiformis</name>
    <name type="common">Light-bulb sea squirt</name>
    <name type="synonym">Ascidia lepadiformis</name>
    <dbReference type="NCBI Taxonomy" id="159417"/>
    <lineage>
        <taxon>Eukaryota</taxon>
        <taxon>Metazoa</taxon>
        <taxon>Chordata</taxon>
        <taxon>Tunicata</taxon>
        <taxon>Ascidiacea</taxon>
        <taxon>Aplousobranchia</taxon>
        <taxon>Clavelinidae</taxon>
        <taxon>Clavelina</taxon>
    </lineage>
</organism>
<dbReference type="SMART" id="SM00233">
    <property type="entry name" value="PH"/>
    <property type="match status" value="1"/>
</dbReference>
<feature type="domain" description="PH" evidence="8">
    <location>
        <begin position="1208"/>
        <end position="1323"/>
    </location>
</feature>
<reference evidence="11 12" key="1">
    <citation type="submission" date="2024-02" db="EMBL/GenBank/DDBJ databases">
        <authorList>
            <person name="Daric V."/>
            <person name="Darras S."/>
        </authorList>
    </citation>
    <scope>NUCLEOTIDE SEQUENCE [LARGE SCALE GENOMIC DNA]</scope>
</reference>
<feature type="coiled-coil region" evidence="6">
    <location>
        <begin position="2"/>
        <end position="50"/>
    </location>
</feature>
<dbReference type="InterPro" id="IPR050839">
    <property type="entry name" value="Rho-assoc_Ser/Thr_Kinase"/>
</dbReference>
<dbReference type="PANTHER" id="PTHR22988">
    <property type="entry name" value="MYOTONIC DYSTROPHY S/T KINASE-RELATED"/>
    <property type="match status" value="1"/>
</dbReference>
<evidence type="ECO:0000256" key="4">
    <source>
        <dbReference type="ARBA" id="ARBA00047899"/>
    </source>
</evidence>
<dbReference type="EMBL" id="CAWYQH010000035">
    <property type="protein sequence ID" value="CAK8676768.1"/>
    <property type="molecule type" value="Genomic_DNA"/>
</dbReference>
<dbReference type="PROSITE" id="PS50003">
    <property type="entry name" value="PH_DOMAIN"/>
    <property type="match status" value="1"/>
</dbReference>
<evidence type="ECO:0000256" key="6">
    <source>
        <dbReference type="SAM" id="Coils"/>
    </source>
</evidence>
<comment type="catalytic activity">
    <reaction evidence="4">
        <text>L-threonyl-[protein] + ATP = O-phospho-L-threonyl-[protein] + ADP + H(+)</text>
        <dbReference type="Rhea" id="RHEA:46608"/>
        <dbReference type="Rhea" id="RHEA-COMP:11060"/>
        <dbReference type="Rhea" id="RHEA-COMP:11605"/>
        <dbReference type="ChEBI" id="CHEBI:15378"/>
        <dbReference type="ChEBI" id="CHEBI:30013"/>
        <dbReference type="ChEBI" id="CHEBI:30616"/>
        <dbReference type="ChEBI" id="CHEBI:61977"/>
        <dbReference type="ChEBI" id="CHEBI:456216"/>
        <dbReference type="EC" id="2.7.11.1"/>
    </reaction>
</comment>
<evidence type="ECO:0000256" key="1">
    <source>
        <dbReference type="ARBA" id="ARBA00022553"/>
    </source>
</evidence>
<evidence type="ECO:0000259" key="8">
    <source>
        <dbReference type="PROSITE" id="PS50003"/>
    </source>
</evidence>
<dbReference type="InterPro" id="IPR001180">
    <property type="entry name" value="CNH_dom"/>
</dbReference>
<dbReference type="SUPFAM" id="SSF57889">
    <property type="entry name" value="Cysteine-rich domain"/>
    <property type="match status" value="1"/>
</dbReference>
<dbReference type="SUPFAM" id="SSF50729">
    <property type="entry name" value="PH domain-like"/>
    <property type="match status" value="1"/>
</dbReference>
<evidence type="ECO:0000259" key="10">
    <source>
        <dbReference type="PROSITE" id="PS50219"/>
    </source>
</evidence>
<dbReference type="Proteomes" id="UP001642483">
    <property type="component" value="Unassembled WGS sequence"/>
</dbReference>
<dbReference type="Pfam" id="PF00130">
    <property type="entry name" value="C1_1"/>
    <property type="match status" value="1"/>
</dbReference>
<feature type="domain" description="Phorbol-ester/DAG-type" evidence="9">
    <location>
        <begin position="1128"/>
        <end position="1177"/>
    </location>
</feature>
<accession>A0ABP0FD39</accession>
<evidence type="ECO:0000256" key="3">
    <source>
        <dbReference type="ARBA" id="ARBA00022833"/>
    </source>
</evidence>
<sequence length="1804" mass="205105">MEKSFSQNLRRLESQLKEVRSERDAFERDINIYARKNKALEQQVEALRSTHTDTDSKAVKLLQEVTAKHKQIIELREEEYAADIKAKDNELKSSQESLKALKHESKMLKENQTESKSTISKLNKQFLLLQEQLSKLQKENKDQDFILENTKSKLQQDSEKAISRQCVRIRVLEDQVNTLKADCDKKSRELLKVNGKLTGNNLQYESTASQHKEVVKSLQNQIKILEQNIKEKIVFLAKAKETVSSLESKNNSLTKKYDSDKQRLEDKLQSVRTELHEKDGQLCSVSNRLATFQKKDQSVYSNYTSKIERLEEDLADIRKEENAKTQKLNKANIRIQLLESESCTSASRNQMKMELLESKLEKLKSQYEEKDNEVEVLTRKLTSYESNTASRNIKLEVNNRALEEQVKRLEKELNSKHEELCKVNTELSSHQIDVKSLSSQSKAKMRSLEEKIKKLEAENQKKEDQLCKVSSKLAHVELEGDSAASSYRVCVRTLEDRVTRLQSENKHREQQIIQLESEVVKVRSEAQALKDGQRRSDLEKKRLEDELNQLRSVENELASQSSATSSQLQSYQREQKKMNAANSHLKSELTEATRKLSSLECDLAEVKCSIMQKDRQLEKVRDSEKTLKEEYKVRSSQEQIYSQKIESLLMNNKQLKKDLQQANEAKANLVQSVEELSTKLNHQEKHQKVLQDGSTSINKKMQQLLEEHESEVSKLKLVVSNHQSKLKTLEMELATAKKFEKKCESLEEDHVILDSLKEQVEQYKGKSQQLQAINMELVEQQETLIKEHRNMSRKLETVDSNHFIQSKKMMDLEKTSEALKESCLMLEKQIEDLEQFNNQLIETQDQITMEKDDALRKCSKFEMELATSKRQLKAELTNLDQCSSDQITELKIELRNEMNQAHELAEEHRDLERCYKLLELNAAALQRKLNAEKDAHDRCSNDLTRVRADMEVLHQGMKRAEQNLHAEVDRCDVLEREKTQMLNHMDTGNLEHAHELIRLNCQGSQQTKLIDFLQSRIEELEPADKKKKKKKTTLYQAPLQYRELCDLLEEEKASNVRLQEQVNMLRSELQATNSKVKRMKHGIDTQGPLSPGSIAAISAIVKSPAANDDGSSSKFKQRSKPRMHHNIPHRLSGWLCNQSTRCSVCLAILHFGHKALKCSECSVMCHVKCRDNVTNTCGLPGGLFQQFKDGAKSSTLSPMSCVFKGSNSDQIHGRLKVLCGNDSWTPRYVRLCSTQLRISPPNAKSPSKMSDKDDIVDLKQAPYIHTDISQLELPNTAKQDLSYAFKIQTGSSNSCWPARSLYFLAAGFAEKHQWVVKLEAVVSQHNQSRTISANAKILGNEILTLLSDEKLELNCSLPVSEKNILFGCDEGLFMLAPSTTAVSSYASMKKITGVSKVFQMNLLTTSQVIAIEGLKHKLVVFDIPQNNNVVPRHVENMEGCHLFTVGHAEGVNYLCVASASSISILSYNDKLKKFCKKKEIAASEPCTCMIFTACSVIIGTNNFYEIDLTYYKIDEFVTADGALSDRLHDCNVFPISVLKVKEHDGKQEFLLCFHEFGIFVDGFGHQTRSGQITWSRMPLSFAYREPYLIIVQFNSVEMIQLDFTSTSSATSSVLDHAFLGFPGVRHLGPAITEGAVYLSSNEGKRTSVFCCKGNMKQKPRERPMQQGASSLSNKRHFVALSSSMDSLSSPATKRSSAFSDLSNLSSSKTADTSSCYSIDSVSSKWTTTSTDDTTRWTSSRESLDSDQTLTMDVDRSISSSEDSTRSLENSTKLQWLPVQSSNKPPVSKPPRKGKTQGPIHSTEV</sequence>
<dbReference type="Pfam" id="PF00780">
    <property type="entry name" value="CNH"/>
    <property type="match status" value="1"/>
</dbReference>
<evidence type="ECO:0008006" key="13">
    <source>
        <dbReference type="Google" id="ProtNLM"/>
    </source>
</evidence>
<keyword evidence="6" id="KW-0175">Coiled coil</keyword>
<name>A0ABP0FD39_CLALP</name>
<keyword evidence="12" id="KW-1185">Reference proteome</keyword>